<dbReference type="PANTHER" id="PTHR11712">
    <property type="entry name" value="POLYKETIDE SYNTHASE-RELATED"/>
    <property type="match status" value="1"/>
</dbReference>
<dbReference type="PANTHER" id="PTHR11712:SF336">
    <property type="entry name" value="3-OXOACYL-[ACYL-CARRIER-PROTEIN] SYNTHASE, MITOCHONDRIAL"/>
    <property type="match status" value="1"/>
</dbReference>
<organism evidence="5 6">
    <name type="scientific">Pirellulimonas nuda</name>
    <dbReference type="NCBI Taxonomy" id="2528009"/>
    <lineage>
        <taxon>Bacteria</taxon>
        <taxon>Pseudomonadati</taxon>
        <taxon>Planctomycetota</taxon>
        <taxon>Planctomycetia</taxon>
        <taxon>Pirellulales</taxon>
        <taxon>Lacipirellulaceae</taxon>
        <taxon>Pirellulimonas</taxon>
    </lineage>
</organism>
<dbReference type="GO" id="GO:0006633">
    <property type="term" value="P:fatty acid biosynthetic process"/>
    <property type="evidence" value="ECO:0007669"/>
    <property type="project" value="TreeGrafter"/>
</dbReference>
<evidence type="ECO:0000259" key="4">
    <source>
        <dbReference type="PROSITE" id="PS52004"/>
    </source>
</evidence>
<dbReference type="OrthoDB" id="292158at2"/>
<dbReference type="Gene3D" id="3.40.47.10">
    <property type="match status" value="1"/>
</dbReference>
<name>A0A518DHQ1_9BACT</name>
<dbReference type="EMBL" id="CP036291">
    <property type="protein sequence ID" value="QDU91005.1"/>
    <property type="molecule type" value="Genomic_DNA"/>
</dbReference>
<dbReference type="GO" id="GO:0005829">
    <property type="term" value="C:cytosol"/>
    <property type="evidence" value="ECO:0007669"/>
    <property type="project" value="TreeGrafter"/>
</dbReference>
<dbReference type="InterPro" id="IPR014030">
    <property type="entry name" value="Ketoacyl_synth_N"/>
</dbReference>
<evidence type="ECO:0000256" key="2">
    <source>
        <dbReference type="ARBA" id="ARBA00022679"/>
    </source>
</evidence>
<protein>
    <submittedName>
        <fullName evidence="5">3-oxoacyl-[acyl-carrier-protein] synthase 2</fullName>
        <ecNumber evidence="5">2.3.1.179</ecNumber>
    </submittedName>
</protein>
<proteinExistence type="inferred from homology"/>
<evidence type="ECO:0000256" key="1">
    <source>
        <dbReference type="ARBA" id="ARBA00008467"/>
    </source>
</evidence>
<dbReference type="PROSITE" id="PS52004">
    <property type="entry name" value="KS3_2"/>
    <property type="match status" value="1"/>
</dbReference>
<dbReference type="InterPro" id="IPR020841">
    <property type="entry name" value="PKS_Beta-ketoAc_synthase_dom"/>
</dbReference>
<reference evidence="5 6" key="1">
    <citation type="submission" date="2019-02" db="EMBL/GenBank/DDBJ databases">
        <title>Deep-cultivation of Planctomycetes and their phenomic and genomic characterization uncovers novel biology.</title>
        <authorList>
            <person name="Wiegand S."/>
            <person name="Jogler M."/>
            <person name="Boedeker C."/>
            <person name="Pinto D."/>
            <person name="Vollmers J."/>
            <person name="Rivas-Marin E."/>
            <person name="Kohn T."/>
            <person name="Peeters S.H."/>
            <person name="Heuer A."/>
            <person name="Rast P."/>
            <person name="Oberbeckmann S."/>
            <person name="Bunk B."/>
            <person name="Jeske O."/>
            <person name="Meyerdierks A."/>
            <person name="Storesund J.E."/>
            <person name="Kallscheuer N."/>
            <person name="Luecker S."/>
            <person name="Lage O.M."/>
            <person name="Pohl T."/>
            <person name="Merkel B.J."/>
            <person name="Hornburger P."/>
            <person name="Mueller R.-W."/>
            <person name="Bruemmer F."/>
            <person name="Labrenz M."/>
            <person name="Spormann A.M."/>
            <person name="Op den Camp H."/>
            <person name="Overmann J."/>
            <person name="Amann R."/>
            <person name="Jetten M.S.M."/>
            <person name="Mascher T."/>
            <person name="Medema M.H."/>
            <person name="Devos D.P."/>
            <person name="Kaster A.-K."/>
            <person name="Ovreas L."/>
            <person name="Rohde M."/>
            <person name="Galperin M.Y."/>
            <person name="Jogler C."/>
        </authorList>
    </citation>
    <scope>NUCLEOTIDE SEQUENCE [LARGE SCALE GENOMIC DNA]</scope>
    <source>
        <strain evidence="5 6">Pla175</strain>
    </source>
</reference>
<evidence type="ECO:0000256" key="3">
    <source>
        <dbReference type="RuleBase" id="RU003694"/>
    </source>
</evidence>
<dbReference type="AlphaFoldDB" id="A0A518DHQ1"/>
<dbReference type="Pfam" id="PF02801">
    <property type="entry name" value="Ketoacyl-synt_C"/>
    <property type="match status" value="1"/>
</dbReference>
<keyword evidence="5" id="KW-0012">Acyltransferase</keyword>
<dbReference type="CDD" id="cd00834">
    <property type="entry name" value="KAS_I_II"/>
    <property type="match status" value="1"/>
</dbReference>
<dbReference type="SUPFAM" id="SSF53901">
    <property type="entry name" value="Thiolase-like"/>
    <property type="match status" value="2"/>
</dbReference>
<evidence type="ECO:0000313" key="6">
    <source>
        <dbReference type="Proteomes" id="UP000317429"/>
    </source>
</evidence>
<dbReference type="RefSeq" id="WP_145290611.1">
    <property type="nucleotide sequence ID" value="NZ_CP036291.1"/>
</dbReference>
<dbReference type="GO" id="GO:0004315">
    <property type="term" value="F:3-oxoacyl-[acyl-carrier-protein] synthase activity"/>
    <property type="evidence" value="ECO:0007669"/>
    <property type="project" value="UniProtKB-EC"/>
</dbReference>
<dbReference type="Pfam" id="PF00109">
    <property type="entry name" value="ketoacyl-synt"/>
    <property type="match status" value="1"/>
</dbReference>
<comment type="similarity">
    <text evidence="1 3">Belongs to the thiolase-like superfamily. Beta-ketoacyl-ACP synthases family.</text>
</comment>
<keyword evidence="2 3" id="KW-0808">Transferase</keyword>
<dbReference type="InterPro" id="IPR016039">
    <property type="entry name" value="Thiolase-like"/>
</dbReference>
<dbReference type="InterPro" id="IPR000794">
    <property type="entry name" value="Beta-ketoacyl_synthase"/>
</dbReference>
<dbReference type="InterPro" id="IPR014031">
    <property type="entry name" value="Ketoacyl_synth_C"/>
</dbReference>
<accession>A0A518DHQ1</accession>
<keyword evidence="6" id="KW-1185">Reference proteome</keyword>
<evidence type="ECO:0000313" key="5">
    <source>
        <dbReference type="EMBL" id="QDU91005.1"/>
    </source>
</evidence>
<dbReference type="KEGG" id="pnd:Pla175_44210"/>
<sequence length="424" mass="45025">MKQHQDAHDRVVITGIGLITSVGNDREGVWHAIQRGRSGVRGMTGIPGIPDGSLLGAQVRLGGPEPPELKNFPLCSRTVAEALTDAGIRPKADNRHRFGCSITGHMGDMSYIAGLNGRPDLFPPGAPWHTQWMPNSACARVASEFGLHGPRMSNVTACASSTIGIISATRAIRDGLCDYAVAGGSEIINPLIAAGFSNMRVLAQHDDPEQACRPFDAGRTGFVMGEGAAMFVLERLDLALARGASIYAEVVAGGLLNDARHVTSLEGDSTALVQLIQNILRQGKLSPRDIDLVNAHGTGTQQNDAMESHGVRAALGRAADRVNVTANKSMIGHLVSASGAVELAITALAMRDAFCPPTLNLTHPDPKCDLDCTPLVGRDRAIEHALKLSIAFGGHMAAIALRRWQGPGERESRREWRQPLPVAA</sequence>
<gene>
    <name evidence="5" type="primary">fabF_4</name>
    <name evidence="5" type="ORF">Pla175_44210</name>
</gene>
<dbReference type="EC" id="2.3.1.179" evidence="5"/>
<dbReference type="Proteomes" id="UP000317429">
    <property type="component" value="Chromosome"/>
</dbReference>
<dbReference type="SMART" id="SM00825">
    <property type="entry name" value="PKS_KS"/>
    <property type="match status" value="1"/>
</dbReference>
<feature type="domain" description="Ketosynthase family 3 (KS3)" evidence="4">
    <location>
        <begin position="8"/>
        <end position="403"/>
    </location>
</feature>